<dbReference type="InterPro" id="IPR021508">
    <property type="entry name" value="Gp17-like"/>
</dbReference>
<evidence type="ECO:0000313" key="2">
    <source>
        <dbReference type="Proteomes" id="UP000176562"/>
    </source>
</evidence>
<protein>
    <recommendedName>
        <fullName evidence="3">DUF3168 domain-containing protein</fullName>
    </recommendedName>
</protein>
<dbReference type="STRING" id="1850250.LPB142_07980"/>
<gene>
    <name evidence="1" type="ORF">LPB142_07980</name>
</gene>
<name>A0A1D9MBN5_9RHOB</name>
<dbReference type="InterPro" id="IPR053745">
    <property type="entry name" value="Viral_Tail_Comp_sf"/>
</dbReference>
<dbReference type="EMBL" id="CP017781">
    <property type="protein sequence ID" value="AOZ69264.1"/>
    <property type="molecule type" value="Genomic_DNA"/>
</dbReference>
<evidence type="ECO:0000313" key="1">
    <source>
        <dbReference type="EMBL" id="AOZ69264.1"/>
    </source>
</evidence>
<keyword evidence="2" id="KW-1185">Reference proteome</keyword>
<organism evidence="1 2">
    <name type="scientific">Rhodobacter xanthinilyticus</name>
    <dbReference type="NCBI Taxonomy" id="1850250"/>
    <lineage>
        <taxon>Bacteria</taxon>
        <taxon>Pseudomonadati</taxon>
        <taxon>Pseudomonadota</taxon>
        <taxon>Alphaproteobacteria</taxon>
        <taxon>Rhodobacterales</taxon>
        <taxon>Rhodobacter group</taxon>
        <taxon>Rhodobacter</taxon>
    </lineage>
</organism>
<dbReference type="Pfam" id="PF11367">
    <property type="entry name" value="Tail_completion_gp17"/>
    <property type="match status" value="1"/>
</dbReference>
<dbReference type="Gene3D" id="3.30.2000.30">
    <property type="match status" value="1"/>
</dbReference>
<proteinExistence type="predicted"/>
<dbReference type="RefSeq" id="WP_071166051.1">
    <property type="nucleotide sequence ID" value="NZ_CP017781.1"/>
</dbReference>
<sequence>MSYGVAAALQAAVYQQIYTDPAIAALVGDAIYDAVPPGTTPATYVSLGPEDVSDASDQTGDGAAHDFVVSVVTNEAGFQSAKEIAAAISDALVDAPLVLARGHLVGLWFLKARARRVEKADTRRIDLTFRARVEG</sequence>
<reference evidence="1 2" key="1">
    <citation type="submission" date="2016-10" db="EMBL/GenBank/DDBJ databases">
        <title>Rhodobacter sp. LPB0142, isolated from sea water.</title>
        <authorList>
            <person name="Kim E."/>
            <person name="Yi H."/>
        </authorList>
    </citation>
    <scope>NUCLEOTIDE SEQUENCE [LARGE SCALE GENOMIC DNA]</scope>
    <source>
        <strain evidence="1 2">LPB0142</strain>
    </source>
</reference>
<evidence type="ECO:0008006" key="3">
    <source>
        <dbReference type="Google" id="ProtNLM"/>
    </source>
</evidence>
<dbReference type="AlphaFoldDB" id="A0A1D9MBN5"/>
<dbReference type="Proteomes" id="UP000176562">
    <property type="component" value="Chromosome"/>
</dbReference>
<accession>A0A1D9MBN5</accession>
<dbReference type="KEGG" id="rhp:LPB142_07980"/>